<feature type="chain" id="PRO_5004712366" evidence="1">
    <location>
        <begin position="17"/>
        <end position="182"/>
    </location>
</feature>
<proteinExistence type="predicted"/>
<organism evidence="2 3">
    <name type="scientific">Moniliophthora roreri (strain MCA 2997)</name>
    <name type="common">Cocoa frosty pod rot fungus</name>
    <name type="synonym">Crinipellis roreri</name>
    <dbReference type="NCBI Taxonomy" id="1381753"/>
    <lineage>
        <taxon>Eukaryota</taxon>
        <taxon>Fungi</taxon>
        <taxon>Dikarya</taxon>
        <taxon>Basidiomycota</taxon>
        <taxon>Agaricomycotina</taxon>
        <taxon>Agaricomycetes</taxon>
        <taxon>Agaricomycetidae</taxon>
        <taxon>Agaricales</taxon>
        <taxon>Marasmiineae</taxon>
        <taxon>Marasmiaceae</taxon>
        <taxon>Moniliophthora</taxon>
    </lineage>
</organism>
<name>V2XC02_MONRO</name>
<dbReference type="KEGG" id="mrr:Moror_13780"/>
<feature type="signal peptide" evidence="1">
    <location>
        <begin position="1"/>
        <end position="16"/>
    </location>
</feature>
<dbReference type="OrthoDB" id="3188871at2759"/>
<dbReference type="Proteomes" id="UP000017559">
    <property type="component" value="Unassembled WGS sequence"/>
</dbReference>
<evidence type="ECO:0000313" key="2">
    <source>
        <dbReference type="EMBL" id="ESK90351.1"/>
    </source>
</evidence>
<dbReference type="AlphaFoldDB" id="V2XC02"/>
<keyword evidence="1" id="KW-0732">Signal</keyword>
<gene>
    <name evidence="2" type="ORF">Moror_13780</name>
</gene>
<keyword evidence="3" id="KW-1185">Reference proteome</keyword>
<protein>
    <submittedName>
        <fullName evidence="2">Uncharacterized protein</fullName>
    </submittedName>
</protein>
<dbReference type="EMBL" id="AWSO01000456">
    <property type="protein sequence ID" value="ESK90351.1"/>
    <property type="molecule type" value="Genomic_DNA"/>
</dbReference>
<comment type="caution">
    <text evidence="2">The sequence shown here is derived from an EMBL/GenBank/DDBJ whole genome shotgun (WGS) entry which is preliminary data.</text>
</comment>
<accession>V2XC02</accession>
<dbReference type="HOGENOM" id="CLU_107219_0_0_1"/>
<sequence>MKLSLFLLCLFHLATAIVLPSVNDWAQGGIESLYKAISPVLGGDNSRFNNAFDGIISKGATDFTWNGARISRDEYRQNFISQAAFATDVKVTFLNVVAVADDNGPLWSGGVGEVGLFYNLTITTSDSLRLPATITNYQASINLRVAEGVPPPPVVDGIRGYFDGRRVVQVNHIVARTGTTKD</sequence>
<reference evidence="2 3" key="1">
    <citation type="journal article" date="2014" name="BMC Genomics">
        <title>Genome and secretome analysis of the hemibiotrophic fungal pathogen, Moniliophthora roreri, which causes frosty pod rot disease of cacao: mechanisms of the biotrophic and necrotrophic phases.</title>
        <authorList>
            <person name="Meinhardt L.W."/>
            <person name="Costa G.G.L."/>
            <person name="Thomazella D.P.T."/>
            <person name="Teixeira P.J.P.L."/>
            <person name="Carazzolle M.F."/>
            <person name="Schuster S.C."/>
            <person name="Carlson J.E."/>
            <person name="Guiltinan M.J."/>
            <person name="Mieczkowski P."/>
            <person name="Farmer A."/>
            <person name="Ramaraj T."/>
            <person name="Crozier J."/>
            <person name="Davis R.E."/>
            <person name="Shao J."/>
            <person name="Melnick R.L."/>
            <person name="Pereira G.A.G."/>
            <person name="Bailey B.A."/>
        </authorList>
    </citation>
    <scope>NUCLEOTIDE SEQUENCE [LARGE SCALE GENOMIC DNA]</scope>
    <source>
        <strain evidence="2 3">MCA 2997</strain>
    </source>
</reference>
<evidence type="ECO:0000256" key="1">
    <source>
        <dbReference type="SAM" id="SignalP"/>
    </source>
</evidence>
<evidence type="ECO:0000313" key="3">
    <source>
        <dbReference type="Proteomes" id="UP000017559"/>
    </source>
</evidence>